<dbReference type="AlphaFoldDB" id="A0A8D2DZ51"/>
<keyword evidence="4" id="KW-1185">Reference proteome</keyword>
<protein>
    <recommendedName>
        <fullName evidence="2">KRAB domain-containing protein</fullName>
    </recommendedName>
</protein>
<sequence>YHPPPSPPHHQVLRSESWDALPMTEVSFMDVRVYFFPEEWASLRPAQRALYWDVMRDTHGLLGALRFSGPKPTFISWMEGEVEAWSPETQDPEGESPAAVSRGKRKVAGTSFETHPVPDPDPQGSPFSHGS</sequence>
<dbReference type="PROSITE" id="PS50805">
    <property type="entry name" value="KRAB"/>
    <property type="match status" value="1"/>
</dbReference>
<dbReference type="GeneTree" id="ENSGT00940000162549"/>
<proteinExistence type="predicted"/>
<accession>A0A8D2DZ51</accession>
<reference evidence="3" key="2">
    <citation type="submission" date="2025-09" db="UniProtKB">
        <authorList>
            <consortium name="Ensembl"/>
        </authorList>
    </citation>
    <scope>IDENTIFICATION</scope>
</reference>
<dbReference type="Ensembl" id="ENSSVLT00005035313.1">
    <property type="protein sequence ID" value="ENSSVLP00005031806.1"/>
    <property type="gene ID" value="ENSSVLG00005025021.1"/>
</dbReference>
<dbReference type="InterPro" id="IPR001909">
    <property type="entry name" value="KRAB"/>
</dbReference>
<dbReference type="PANTHER" id="PTHR23232">
    <property type="entry name" value="KRAB DOMAIN C2H2 ZINC FINGER"/>
    <property type="match status" value="1"/>
</dbReference>
<dbReference type="CDD" id="cd07765">
    <property type="entry name" value="KRAB_A-box"/>
    <property type="match status" value="1"/>
</dbReference>
<reference evidence="3" key="1">
    <citation type="submission" date="2025-08" db="UniProtKB">
        <authorList>
            <consortium name="Ensembl"/>
        </authorList>
    </citation>
    <scope>IDENTIFICATION</scope>
</reference>
<dbReference type="SMART" id="SM00349">
    <property type="entry name" value="KRAB"/>
    <property type="match status" value="1"/>
</dbReference>
<dbReference type="Gene3D" id="6.10.140.140">
    <property type="match status" value="1"/>
</dbReference>
<dbReference type="Pfam" id="PF01352">
    <property type="entry name" value="KRAB"/>
    <property type="match status" value="1"/>
</dbReference>
<dbReference type="OrthoDB" id="9892686at2759"/>
<dbReference type="InterPro" id="IPR036051">
    <property type="entry name" value="KRAB_dom_sf"/>
</dbReference>
<feature type="region of interest" description="Disordered" evidence="1">
    <location>
        <begin position="82"/>
        <end position="131"/>
    </location>
</feature>
<evidence type="ECO:0000256" key="1">
    <source>
        <dbReference type="SAM" id="MobiDB-lite"/>
    </source>
</evidence>
<dbReference type="PANTHER" id="PTHR23232:SF168">
    <property type="entry name" value="KRAB DOMAIN-CONTAINING PROTEIN"/>
    <property type="match status" value="1"/>
</dbReference>
<dbReference type="Proteomes" id="UP000694564">
    <property type="component" value="Chromosome 18"/>
</dbReference>
<evidence type="ECO:0000259" key="2">
    <source>
        <dbReference type="PROSITE" id="PS50805"/>
    </source>
</evidence>
<dbReference type="SUPFAM" id="SSF109640">
    <property type="entry name" value="KRAB domain (Kruppel-associated box)"/>
    <property type="match status" value="1"/>
</dbReference>
<evidence type="ECO:0000313" key="3">
    <source>
        <dbReference type="Ensembl" id="ENSSVLP00005031806.1"/>
    </source>
</evidence>
<evidence type="ECO:0000313" key="4">
    <source>
        <dbReference type="Proteomes" id="UP000694564"/>
    </source>
</evidence>
<name>A0A8D2DZ51_SCIVU</name>
<dbReference type="GO" id="GO:0006355">
    <property type="term" value="P:regulation of DNA-templated transcription"/>
    <property type="evidence" value="ECO:0007669"/>
    <property type="project" value="InterPro"/>
</dbReference>
<dbReference type="InterPro" id="IPR050169">
    <property type="entry name" value="Krueppel_C2H2_ZnF"/>
</dbReference>
<organism evidence="3 4">
    <name type="scientific">Sciurus vulgaris</name>
    <name type="common">Eurasian red squirrel</name>
    <dbReference type="NCBI Taxonomy" id="55149"/>
    <lineage>
        <taxon>Eukaryota</taxon>
        <taxon>Metazoa</taxon>
        <taxon>Chordata</taxon>
        <taxon>Craniata</taxon>
        <taxon>Vertebrata</taxon>
        <taxon>Euteleostomi</taxon>
        <taxon>Mammalia</taxon>
        <taxon>Eutheria</taxon>
        <taxon>Euarchontoglires</taxon>
        <taxon>Glires</taxon>
        <taxon>Rodentia</taxon>
        <taxon>Sciuromorpha</taxon>
        <taxon>Sciuridae</taxon>
        <taxon>Sciurinae</taxon>
        <taxon>Sciurini</taxon>
        <taxon>Sciurus</taxon>
    </lineage>
</organism>
<feature type="domain" description="KRAB" evidence="2">
    <location>
        <begin position="26"/>
        <end position="97"/>
    </location>
</feature>